<keyword evidence="3" id="KW-1185">Reference proteome</keyword>
<evidence type="ECO:0008006" key="4">
    <source>
        <dbReference type="Google" id="ProtNLM"/>
    </source>
</evidence>
<sequence>MVNELLSKSLKLPSQCWVKQKLPKTFFKRNFELTISEKKFLDEGNIIQQMEVTALVNVETSNISTFKDEYVTYEEIIFITVQTTHEQFDRQKNKIVDFIHKFIPNPTVVILHDVKQLLFSVAEKRINQNDNSKSVVEKTYISKSISFENQDNATSKFLDELSFEKANKINLFNYYQHFIQCCIGLQTAQINGTFVARPYQRSKEDAYVMEEIETLKYSIAALENQAKKETQLTEMVFINTEINKHRSKIEELTNKLSK</sequence>
<dbReference type="OrthoDB" id="1433023at2"/>
<evidence type="ECO:0000256" key="1">
    <source>
        <dbReference type="SAM" id="Coils"/>
    </source>
</evidence>
<name>A0A1M5EBG5_9FLAO</name>
<dbReference type="STRING" id="1124188.SAMN05444377_11842"/>
<gene>
    <name evidence="2" type="ORF">SAMN05444377_11842</name>
</gene>
<reference evidence="2 3" key="1">
    <citation type="submission" date="2016-11" db="EMBL/GenBank/DDBJ databases">
        <authorList>
            <person name="Jaros S."/>
            <person name="Januszkiewicz K."/>
            <person name="Wedrychowicz H."/>
        </authorList>
    </citation>
    <scope>NUCLEOTIDE SEQUENCE [LARGE SCALE GENOMIC DNA]</scope>
    <source>
        <strain evidence="2 3">DSM 25660</strain>
    </source>
</reference>
<evidence type="ECO:0000313" key="2">
    <source>
        <dbReference type="EMBL" id="SHF76484.1"/>
    </source>
</evidence>
<protein>
    <recommendedName>
        <fullName evidence="4">DUF4391 domain-containing protein</fullName>
    </recommendedName>
</protein>
<proteinExistence type="predicted"/>
<dbReference type="InterPro" id="IPR025503">
    <property type="entry name" value="DUF4391"/>
</dbReference>
<dbReference type="AlphaFoldDB" id="A0A1M5EBG5"/>
<evidence type="ECO:0000313" key="3">
    <source>
        <dbReference type="Proteomes" id="UP000184147"/>
    </source>
</evidence>
<dbReference type="Pfam" id="PF14335">
    <property type="entry name" value="DUF4391"/>
    <property type="match status" value="1"/>
</dbReference>
<keyword evidence="1" id="KW-0175">Coiled coil</keyword>
<accession>A0A1M5EBG5</accession>
<organism evidence="2 3">
    <name type="scientific">Flavobacterium fontis</name>
    <dbReference type="NCBI Taxonomy" id="1124188"/>
    <lineage>
        <taxon>Bacteria</taxon>
        <taxon>Pseudomonadati</taxon>
        <taxon>Bacteroidota</taxon>
        <taxon>Flavobacteriia</taxon>
        <taxon>Flavobacteriales</taxon>
        <taxon>Flavobacteriaceae</taxon>
        <taxon>Flavobacterium</taxon>
    </lineage>
</organism>
<feature type="coiled-coil region" evidence="1">
    <location>
        <begin position="212"/>
        <end position="255"/>
    </location>
</feature>
<dbReference type="EMBL" id="FQVQ01000018">
    <property type="protein sequence ID" value="SHF76484.1"/>
    <property type="molecule type" value="Genomic_DNA"/>
</dbReference>
<dbReference type="Proteomes" id="UP000184147">
    <property type="component" value="Unassembled WGS sequence"/>
</dbReference>
<dbReference type="RefSeq" id="WP_073365121.1">
    <property type="nucleotide sequence ID" value="NZ_FQVQ01000018.1"/>
</dbReference>